<keyword evidence="5" id="KW-0456">Lyase</keyword>
<dbReference type="PANTHER" id="PTHR11902:SF56">
    <property type="entry name" value="CYTOSOLIC ENOLASE 3"/>
    <property type="match status" value="1"/>
</dbReference>
<dbReference type="CDD" id="cd22962">
    <property type="entry name" value="DD_AtENO3-like"/>
    <property type="match status" value="1"/>
</dbReference>
<dbReference type="PANTHER" id="PTHR11902">
    <property type="entry name" value="ENOLASE"/>
    <property type="match status" value="1"/>
</dbReference>
<feature type="domain" description="Enolase C-terminal TIM barrel" evidence="6">
    <location>
        <begin position="165"/>
        <end position="331"/>
    </location>
</feature>
<dbReference type="Gene3D" id="3.30.390.10">
    <property type="entry name" value="Enolase-like, N-terminal domain"/>
    <property type="match status" value="2"/>
</dbReference>
<evidence type="ECO:0000256" key="3">
    <source>
        <dbReference type="ARBA" id="ARBA00012058"/>
    </source>
</evidence>
<dbReference type="Pfam" id="PF03952">
    <property type="entry name" value="Enolase_N"/>
    <property type="match status" value="1"/>
</dbReference>
<comment type="pathway">
    <text evidence="1">Carbohydrate degradation; glycolysis; pyruvate from D-glyceraldehyde 3-phosphate: step 4/5.</text>
</comment>
<dbReference type="InterPro" id="IPR020810">
    <property type="entry name" value="Enolase_C"/>
</dbReference>
<dbReference type="SUPFAM" id="SSF54826">
    <property type="entry name" value="Enolase N-terminal domain-like"/>
    <property type="match status" value="1"/>
</dbReference>
<evidence type="ECO:0000313" key="9">
    <source>
        <dbReference type="Proteomes" id="UP001396334"/>
    </source>
</evidence>
<evidence type="ECO:0000256" key="1">
    <source>
        <dbReference type="ARBA" id="ARBA00005031"/>
    </source>
</evidence>
<evidence type="ECO:0000256" key="2">
    <source>
        <dbReference type="ARBA" id="ARBA00009604"/>
    </source>
</evidence>
<comment type="similarity">
    <text evidence="2">Belongs to the enolase family.</text>
</comment>
<keyword evidence="9" id="KW-1185">Reference proteome</keyword>
<dbReference type="SUPFAM" id="SSF51604">
    <property type="entry name" value="Enolase C-terminal domain-like"/>
    <property type="match status" value="1"/>
</dbReference>
<organism evidence="8 9">
    <name type="scientific">Hibiscus sabdariffa</name>
    <name type="common">roselle</name>
    <dbReference type="NCBI Taxonomy" id="183260"/>
    <lineage>
        <taxon>Eukaryota</taxon>
        <taxon>Viridiplantae</taxon>
        <taxon>Streptophyta</taxon>
        <taxon>Embryophyta</taxon>
        <taxon>Tracheophyta</taxon>
        <taxon>Spermatophyta</taxon>
        <taxon>Magnoliopsida</taxon>
        <taxon>eudicotyledons</taxon>
        <taxon>Gunneridae</taxon>
        <taxon>Pentapetalae</taxon>
        <taxon>rosids</taxon>
        <taxon>malvids</taxon>
        <taxon>Malvales</taxon>
        <taxon>Malvaceae</taxon>
        <taxon>Malvoideae</taxon>
        <taxon>Hibiscus</taxon>
    </lineage>
</organism>
<dbReference type="EC" id="4.2.1.11" evidence="3"/>
<evidence type="ECO:0000256" key="5">
    <source>
        <dbReference type="ARBA" id="ARBA00023239"/>
    </source>
</evidence>
<feature type="domain" description="Enolase N-terminal" evidence="7">
    <location>
        <begin position="47"/>
        <end position="155"/>
    </location>
</feature>
<evidence type="ECO:0000313" key="8">
    <source>
        <dbReference type="EMBL" id="KAK8990336.1"/>
    </source>
</evidence>
<dbReference type="InterPro" id="IPR036849">
    <property type="entry name" value="Enolase-like_C_sf"/>
</dbReference>
<reference evidence="8 9" key="1">
    <citation type="journal article" date="2024" name="G3 (Bethesda)">
        <title>Genome assembly of Hibiscus sabdariffa L. provides insights into metabolisms of medicinal natural products.</title>
        <authorList>
            <person name="Kim T."/>
        </authorList>
    </citation>
    <scope>NUCLEOTIDE SEQUENCE [LARGE SCALE GENOMIC DNA]</scope>
    <source>
        <strain evidence="8">TK-2024</strain>
        <tissue evidence="8">Old leaves</tissue>
    </source>
</reference>
<evidence type="ECO:0000259" key="6">
    <source>
        <dbReference type="SMART" id="SM01192"/>
    </source>
</evidence>
<evidence type="ECO:0000259" key="7">
    <source>
        <dbReference type="SMART" id="SM01193"/>
    </source>
</evidence>
<dbReference type="InterPro" id="IPR020811">
    <property type="entry name" value="Enolase_N"/>
</dbReference>
<dbReference type="Gene3D" id="3.20.20.120">
    <property type="entry name" value="Enolase-like C-terminal domain"/>
    <property type="match status" value="1"/>
</dbReference>
<accession>A0ABR2PPH1</accession>
<proteinExistence type="inferred from homology"/>
<dbReference type="SMART" id="SM01192">
    <property type="entry name" value="Enolase_C"/>
    <property type="match status" value="1"/>
</dbReference>
<comment type="caution">
    <text evidence="8">The sequence shown here is derived from an EMBL/GenBank/DDBJ whole genome shotgun (WGS) entry which is preliminary data.</text>
</comment>
<dbReference type="InterPro" id="IPR000941">
    <property type="entry name" value="Enolase"/>
</dbReference>
<protein>
    <recommendedName>
        <fullName evidence="3">phosphopyruvate hydratase</fullName>
        <ecNumber evidence="3">4.2.1.11</ecNumber>
    </recommendedName>
</protein>
<name>A0ABR2PPH1_9ROSI</name>
<sequence>MSVQEYLDKHMLSRKIEDAVNAAVRAKTPDPVLFISNHMKKAVPSVITKVKARQILDGRGIPTVEVDLFTNKGMFRASVPSGDSTGMYEAFELRDGDKGAYLGHAVTKAVRNINEKISEALKKKSELGANAILAVSIAACKAGAAEKEVPLYKHIADVSGKSKATSILPVPAFTVIRGGKMSGNSLPIKDIIILPTGASRFEEALQMGSETYHHLKAVITEKYGVLGCNVGEDGGFTPNISSLEEGLDIVLEAIGRTGYNDRIKIGIDVAATEFCIGTKYDLEFKSPNKSGQNFKSGEDMIQMYKELCIDYPIASIEDPFDKEDWEHSKHF</sequence>
<evidence type="ECO:0000256" key="4">
    <source>
        <dbReference type="ARBA" id="ARBA00023152"/>
    </source>
</evidence>
<dbReference type="EMBL" id="JBBPBN010000054">
    <property type="protein sequence ID" value="KAK8990336.1"/>
    <property type="molecule type" value="Genomic_DNA"/>
</dbReference>
<dbReference type="PRINTS" id="PR00148">
    <property type="entry name" value="ENOLASE"/>
</dbReference>
<dbReference type="InterPro" id="IPR029017">
    <property type="entry name" value="Enolase-like_N"/>
</dbReference>
<dbReference type="SMART" id="SM01193">
    <property type="entry name" value="Enolase_N"/>
    <property type="match status" value="1"/>
</dbReference>
<dbReference type="Pfam" id="PF00113">
    <property type="entry name" value="Enolase_C"/>
    <property type="match status" value="1"/>
</dbReference>
<dbReference type="Proteomes" id="UP001396334">
    <property type="component" value="Unassembled WGS sequence"/>
</dbReference>
<gene>
    <name evidence="8" type="ORF">V6N11_009039</name>
</gene>
<keyword evidence="4" id="KW-0324">Glycolysis</keyword>